<dbReference type="Pfam" id="PF12796">
    <property type="entry name" value="Ank_2"/>
    <property type="match status" value="1"/>
</dbReference>
<proteinExistence type="predicted"/>
<evidence type="ECO:0000313" key="4">
    <source>
        <dbReference type="EMBL" id="MBA5689165.1"/>
    </source>
</evidence>
<accession>A0A7W2FCJ4</accession>
<dbReference type="InterPro" id="IPR036770">
    <property type="entry name" value="Ankyrin_rpt-contain_sf"/>
</dbReference>
<protein>
    <submittedName>
        <fullName evidence="4">Ankyrin repeat domain-containing protein</fullName>
    </submittedName>
</protein>
<dbReference type="SUPFAM" id="SSF48403">
    <property type="entry name" value="Ankyrin repeat"/>
    <property type="match status" value="2"/>
</dbReference>
<feature type="repeat" description="ANK" evidence="3">
    <location>
        <begin position="687"/>
        <end position="719"/>
    </location>
</feature>
<dbReference type="InterPro" id="IPR002110">
    <property type="entry name" value="Ankyrin_rpt"/>
</dbReference>
<evidence type="ECO:0000256" key="1">
    <source>
        <dbReference type="ARBA" id="ARBA00022737"/>
    </source>
</evidence>
<gene>
    <name evidence="4" type="ORF">H3H39_19155</name>
</gene>
<dbReference type="PANTHER" id="PTHR24198">
    <property type="entry name" value="ANKYRIN REPEAT AND PROTEIN KINASE DOMAIN-CONTAINING PROTEIN"/>
    <property type="match status" value="1"/>
</dbReference>
<reference evidence="4 5" key="1">
    <citation type="submission" date="2020-07" db="EMBL/GenBank/DDBJ databases">
        <title>Novel species isolated from subtropical streams in China.</title>
        <authorList>
            <person name="Lu H."/>
        </authorList>
    </citation>
    <scope>NUCLEOTIDE SEQUENCE [LARGE SCALE GENOMIC DNA]</scope>
    <source>
        <strain evidence="4 5">LX47W</strain>
    </source>
</reference>
<keyword evidence="5" id="KW-1185">Reference proteome</keyword>
<dbReference type="AlphaFoldDB" id="A0A7W2FCJ4"/>
<name>A0A7W2FCJ4_9BURK</name>
<dbReference type="PROSITE" id="PS50088">
    <property type="entry name" value="ANK_REPEAT"/>
    <property type="match status" value="1"/>
</dbReference>
<dbReference type="EMBL" id="JACEZU010000009">
    <property type="protein sequence ID" value="MBA5689165.1"/>
    <property type="molecule type" value="Genomic_DNA"/>
</dbReference>
<sequence length="746" mass="83839">MTEEQLLPPYPRMGEIFRILALAFDTKAKNRSVDRYAREGDVDWALPRTLLDELFYQPLCRLTDTNFAQFLCDRLWHFHRDYMSLVVTVPLDSLLREDALQTLIDHFFVPHGAAALSQICKRWSGPDLTELLGHGQNAIEIVFRWLSPDQPTELAKQAYPESTGSDRPSRELVQRWIRGTQLPDFTSMKLFLGALAKNGESSTESLLPHLRRWLLIARALEWLEQSGQNSGLKAALYAFIQNGYPVHDIGKILSDGVQTINQRFSALIVPGLTLGEQLRRTSGKLEGDKERCRQNLQEFERLLGLYDPEGRSNYALNWFQGRWHVLSGDTEAALPFYRKAVGLASYRAGPNEKEILKEAMALAGLLGDIKFIRRLKHLAIALQVISPPSEENAEVLEDWEVEHFHDSFHGVFPTWGLFPEALDKETGRPLLPVLLIDEAELDIRVPDLRNPDRTVKITFADGQTRRHPQLRLFASFGRAEAVKALIVEGADVNLLDSAGGSALLCAIQHARQSNERHTLDLLLAVPHSTATLNSLTDRKRLSPLFEAIDYCKPEVVAALLTMGADPNLRGNISGETPLYYCIGILGKILSPKKTYERLLRSATPERDALEQEALRRYRVSMAGIFGDQDLTKLVFQDQHYLEIFHELVKSTVTELVEQHPESELILIAELLLKNGANPNAQVGYPVKGRTPLMLAAESNSVGAFDLILRHGGNPFLQDIDGLDSMQVARAFGAVNVLRFMQNKGII</sequence>
<dbReference type="PANTHER" id="PTHR24198:SF165">
    <property type="entry name" value="ANKYRIN REPEAT-CONTAINING PROTEIN-RELATED"/>
    <property type="match status" value="1"/>
</dbReference>
<evidence type="ECO:0000256" key="3">
    <source>
        <dbReference type="PROSITE-ProRule" id="PRU00023"/>
    </source>
</evidence>
<evidence type="ECO:0000256" key="2">
    <source>
        <dbReference type="ARBA" id="ARBA00023043"/>
    </source>
</evidence>
<dbReference type="Pfam" id="PF00023">
    <property type="entry name" value="Ank"/>
    <property type="match status" value="1"/>
</dbReference>
<comment type="caution">
    <text evidence="4">The sequence shown here is derived from an EMBL/GenBank/DDBJ whole genome shotgun (WGS) entry which is preliminary data.</text>
</comment>
<dbReference type="Gene3D" id="1.25.40.20">
    <property type="entry name" value="Ankyrin repeat-containing domain"/>
    <property type="match status" value="2"/>
</dbReference>
<evidence type="ECO:0000313" key="5">
    <source>
        <dbReference type="Proteomes" id="UP000573499"/>
    </source>
</evidence>
<keyword evidence="2 3" id="KW-0040">ANK repeat</keyword>
<dbReference type="SMART" id="SM00248">
    <property type="entry name" value="ANK"/>
    <property type="match status" value="4"/>
</dbReference>
<dbReference type="RefSeq" id="WP_182155460.1">
    <property type="nucleotide sequence ID" value="NZ_JACEZU010000009.1"/>
</dbReference>
<keyword evidence="1" id="KW-0677">Repeat</keyword>
<dbReference type="Proteomes" id="UP000573499">
    <property type="component" value="Unassembled WGS sequence"/>
</dbReference>
<organism evidence="4 5">
    <name type="scientific">Rugamonas apoptosis</name>
    <dbReference type="NCBI Taxonomy" id="2758570"/>
    <lineage>
        <taxon>Bacteria</taxon>
        <taxon>Pseudomonadati</taxon>
        <taxon>Pseudomonadota</taxon>
        <taxon>Betaproteobacteria</taxon>
        <taxon>Burkholderiales</taxon>
        <taxon>Oxalobacteraceae</taxon>
        <taxon>Telluria group</taxon>
        <taxon>Rugamonas</taxon>
    </lineage>
</organism>
<dbReference type="PROSITE" id="PS50297">
    <property type="entry name" value="ANK_REP_REGION"/>
    <property type="match status" value="1"/>
</dbReference>